<comment type="caution">
    <text evidence="4">The sequence shown here is derived from an EMBL/GenBank/DDBJ whole genome shotgun (WGS) entry which is preliminary data.</text>
</comment>
<dbReference type="InterPro" id="IPR036249">
    <property type="entry name" value="Thioredoxin-like_sf"/>
</dbReference>
<dbReference type="RefSeq" id="WP_315577270.1">
    <property type="nucleotide sequence ID" value="NZ_JARDXH010000006.1"/>
</dbReference>
<evidence type="ECO:0000256" key="1">
    <source>
        <dbReference type="ARBA" id="ARBA00022729"/>
    </source>
</evidence>
<evidence type="ECO:0000259" key="3">
    <source>
        <dbReference type="PROSITE" id="PS51352"/>
    </source>
</evidence>
<feature type="domain" description="Thioredoxin" evidence="3">
    <location>
        <begin position="9"/>
        <end position="137"/>
    </location>
</feature>
<proteinExistence type="predicted"/>
<feature type="signal peptide" evidence="2">
    <location>
        <begin position="1"/>
        <end position="19"/>
    </location>
</feature>
<dbReference type="PANTHER" id="PTHR15337:SF11">
    <property type="entry name" value="THIOREDOXIN DOMAIN-CONTAINING PROTEIN"/>
    <property type="match status" value="1"/>
</dbReference>
<dbReference type="PROSITE" id="PS51352">
    <property type="entry name" value="THIOREDOXIN_2"/>
    <property type="match status" value="1"/>
</dbReference>
<organism evidence="4 5">
    <name type="scientific">Aquirufa regiilacus</name>
    <dbReference type="NCBI Taxonomy" id="3024868"/>
    <lineage>
        <taxon>Bacteria</taxon>
        <taxon>Pseudomonadati</taxon>
        <taxon>Bacteroidota</taxon>
        <taxon>Cytophagia</taxon>
        <taxon>Cytophagales</taxon>
        <taxon>Flectobacillaceae</taxon>
        <taxon>Aquirufa</taxon>
    </lineage>
</organism>
<dbReference type="InterPro" id="IPR051099">
    <property type="entry name" value="AGR/TXD"/>
</dbReference>
<evidence type="ECO:0000313" key="5">
    <source>
        <dbReference type="Proteomes" id="UP001249959"/>
    </source>
</evidence>
<name>A0ABU3TUY1_9BACT</name>
<keyword evidence="1 2" id="KW-0732">Signal</keyword>
<gene>
    <name evidence="4" type="ORF">PQG45_11500</name>
</gene>
<dbReference type="EMBL" id="JAVNWW010000008">
    <property type="protein sequence ID" value="MDU0809653.1"/>
    <property type="molecule type" value="Genomic_DNA"/>
</dbReference>
<dbReference type="Gene3D" id="3.40.30.10">
    <property type="entry name" value="Glutaredoxin"/>
    <property type="match status" value="1"/>
</dbReference>
<accession>A0ABU3TUY1</accession>
<dbReference type="InterPro" id="IPR013766">
    <property type="entry name" value="Thioredoxin_domain"/>
</dbReference>
<sequence length="137" mass="14796">MKKLLSILFLALLTLPAFAEGDGVNFFEGSFRQALAKAKKEKKMVMLDAYTSWCGPCKVLKNKVFPNKELGAYINEHFVSIGVDMEAGEGPALANMYPVEGYPTILFLDASGKVKKKVLGLPQGGAKELLGVAKGVK</sequence>
<evidence type="ECO:0000313" key="4">
    <source>
        <dbReference type="EMBL" id="MDU0809653.1"/>
    </source>
</evidence>
<feature type="chain" id="PRO_5046550916" evidence="2">
    <location>
        <begin position="20"/>
        <end position="137"/>
    </location>
</feature>
<protein>
    <submittedName>
        <fullName evidence="4">Thioredoxin family protein</fullName>
    </submittedName>
</protein>
<dbReference type="Pfam" id="PF13899">
    <property type="entry name" value="Thioredoxin_7"/>
    <property type="match status" value="1"/>
</dbReference>
<dbReference type="Proteomes" id="UP001249959">
    <property type="component" value="Unassembled WGS sequence"/>
</dbReference>
<evidence type="ECO:0000256" key="2">
    <source>
        <dbReference type="SAM" id="SignalP"/>
    </source>
</evidence>
<dbReference type="PANTHER" id="PTHR15337">
    <property type="entry name" value="ANTERIOR GRADIENT PROTEIN-RELATED"/>
    <property type="match status" value="1"/>
</dbReference>
<reference evidence="4 5" key="1">
    <citation type="submission" date="2023-09" db="EMBL/GenBank/DDBJ databases">
        <title>Aquirufa genomes.</title>
        <authorList>
            <person name="Pitt A."/>
        </authorList>
    </citation>
    <scope>NUCLEOTIDE SEQUENCE [LARGE SCALE GENOMIC DNA]</scope>
    <source>
        <strain evidence="4 5">LEOWEIH-7C</strain>
    </source>
</reference>
<dbReference type="SUPFAM" id="SSF52833">
    <property type="entry name" value="Thioredoxin-like"/>
    <property type="match status" value="1"/>
</dbReference>
<keyword evidence="5" id="KW-1185">Reference proteome</keyword>